<protein>
    <submittedName>
        <fullName evidence="2">Uncharacterized protein</fullName>
    </submittedName>
</protein>
<dbReference type="EMBL" id="JAODAN010000002">
    <property type="protein sequence ID" value="KAK1926138.1"/>
    <property type="molecule type" value="Genomic_DNA"/>
</dbReference>
<name>A0AAD9L7Q8_PAPLA</name>
<dbReference type="AlphaFoldDB" id="A0AAD9L7Q8"/>
<dbReference type="Proteomes" id="UP001182556">
    <property type="component" value="Unassembled WGS sequence"/>
</dbReference>
<organism evidence="2 3">
    <name type="scientific">Papiliotrema laurentii</name>
    <name type="common">Cryptococcus laurentii</name>
    <dbReference type="NCBI Taxonomy" id="5418"/>
    <lineage>
        <taxon>Eukaryota</taxon>
        <taxon>Fungi</taxon>
        <taxon>Dikarya</taxon>
        <taxon>Basidiomycota</taxon>
        <taxon>Agaricomycotina</taxon>
        <taxon>Tremellomycetes</taxon>
        <taxon>Tremellales</taxon>
        <taxon>Rhynchogastremaceae</taxon>
        <taxon>Papiliotrema</taxon>
    </lineage>
</organism>
<accession>A0AAD9L7Q8</accession>
<evidence type="ECO:0000313" key="2">
    <source>
        <dbReference type="EMBL" id="KAK1926138.1"/>
    </source>
</evidence>
<keyword evidence="3" id="KW-1185">Reference proteome</keyword>
<feature type="region of interest" description="Disordered" evidence="1">
    <location>
        <begin position="200"/>
        <end position="258"/>
    </location>
</feature>
<evidence type="ECO:0000313" key="3">
    <source>
        <dbReference type="Proteomes" id="UP001182556"/>
    </source>
</evidence>
<sequence>MPEGRALTHALHQYESRGGHLSQSIHDATYNIVAAASGDSMNTPSSMRFDIGAPHKWKPNVSDLQEAVWWFGNVYEGDDLLRSGPMIVLRASWFDECVRQGKRVLYRGFVFFGLTLASGARPGAIGAVTAAACGPDSSDAQAACYGSFRDEHGVVMKGTKVFVQIQWAKHCLSLGKLVPTDEWEIIGECKTPKTGPIPIESSPFSACNDDATSKHPEASISATTSSAKREVLSPSPWPPAKRRSQHPTSVPPKPTTSGVLPLATDFGIPYVFHWYASVTGTLGPALPEMAVSMRRKLVEDFVPAEGGEFGSSREAQYVVVPLEPGELGT</sequence>
<comment type="caution">
    <text evidence="2">The sequence shown here is derived from an EMBL/GenBank/DDBJ whole genome shotgun (WGS) entry which is preliminary data.</text>
</comment>
<proteinExistence type="predicted"/>
<reference evidence="2" key="1">
    <citation type="submission" date="2023-02" db="EMBL/GenBank/DDBJ databases">
        <title>Identification and recombinant expression of a fungal hydrolase from Papiliotrema laurentii that hydrolyzes apple cutin and clears colloidal polyester polyurethane.</title>
        <authorList>
            <consortium name="DOE Joint Genome Institute"/>
            <person name="Roman V.A."/>
            <person name="Bojanowski C."/>
            <person name="Crable B.R."/>
            <person name="Wagner D.N."/>
            <person name="Hung C.S."/>
            <person name="Nadeau L.J."/>
            <person name="Schratz L."/>
            <person name="Haridas S."/>
            <person name="Pangilinan J."/>
            <person name="Lipzen A."/>
            <person name="Na H."/>
            <person name="Yan M."/>
            <person name="Ng V."/>
            <person name="Grigoriev I.V."/>
            <person name="Spatafora J.W."/>
            <person name="Barlow D."/>
            <person name="Biffinger J."/>
            <person name="Kelley-Loughnane N."/>
            <person name="Varaljay V.A."/>
            <person name="Crookes-Goodson W.J."/>
        </authorList>
    </citation>
    <scope>NUCLEOTIDE SEQUENCE</scope>
    <source>
        <strain evidence="2">5307AH</strain>
    </source>
</reference>
<evidence type="ECO:0000256" key="1">
    <source>
        <dbReference type="SAM" id="MobiDB-lite"/>
    </source>
</evidence>
<gene>
    <name evidence="2" type="ORF">DB88DRAFT_538067</name>
</gene>